<keyword evidence="2" id="KW-1185">Reference proteome</keyword>
<gene>
    <name evidence="1" type="ORF">FNF29_01798</name>
</gene>
<evidence type="ECO:0000313" key="2">
    <source>
        <dbReference type="Proteomes" id="UP000323011"/>
    </source>
</evidence>
<accession>A0A5A8CQS2</accession>
<comment type="caution">
    <text evidence="1">The sequence shown here is derived from an EMBL/GenBank/DDBJ whole genome shotgun (WGS) entry which is preliminary data.</text>
</comment>
<dbReference type="EMBL" id="VLTN01000007">
    <property type="protein sequence ID" value="KAA0155423.1"/>
    <property type="molecule type" value="Genomic_DNA"/>
</dbReference>
<evidence type="ECO:0000313" key="1">
    <source>
        <dbReference type="EMBL" id="KAA0155423.1"/>
    </source>
</evidence>
<name>A0A5A8CQS2_CAFRO</name>
<dbReference type="AlphaFoldDB" id="A0A5A8CQS2"/>
<proteinExistence type="predicted"/>
<sequence length="95" mass="9384">MASAKDIIAACGALEQSCEQATASGSHVRKAGALAAATHALGLMHSSSVLDVSESLTALSKALAAAVEAASAVYSAALHSALADAVETAMRCLRT</sequence>
<dbReference type="Proteomes" id="UP000323011">
    <property type="component" value="Unassembled WGS sequence"/>
</dbReference>
<protein>
    <submittedName>
        <fullName evidence="1">Uncharacterized protein</fullName>
    </submittedName>
</protein>
<reference evidence="1 2" key="1">
    <citation type="submission" date="2019-07" db="EMBL/GenBank/DDBJ databases">
        <title>Genomes of Cafeteria roenbergensis.</title>
        <authorList>
            <person name="Fischer M.G."/>
            <person name="Hackl T."/>
            <person name="Roman M."/>
        </authorList>
    </citation>
    <scope>NUCLEOTIDE SEQUENCE [LARGE SCALE GENOMIC DNA]</scope>
    <source>
        <strain evidence="1 2">BVI</strain>
    </source>
</reference>
<organism evidence="1 2">
    <name type="scientific">Cafeteria roenbergensis</name>
    <name type="common">Marine flagellate</name>
    <dbReference type="NCBI Taxonomy" id="33653"/>
    <lineage>
        <taxon>Eukaryota</taxon>
        <taxon>Sar</taxon>
        <taxon>Stramenopiles</taxon>
        <taxon>Bigyra</taxon>
        <taxon>Opalozoa</taxon>
        <taxon>Bicosoecida</taxon>
        <taxon>Cafeteriaceae</taxon>
        <taxon>Cafeteria</taxon>
    </lineage>
</organism>